<gene>
    <name evidence="1" type="ORF">DM39_6705</name>
</gene>
<organism evidence="1 2">
    <name type="scientific">Burkholderia cenocepacia</name>
    <dbReference type="NCBI Taxonomy" id="95486"/>
    <lineage>
        <taxon>Bacteria</taxon>
        <taxon>Pseudomonadati</taxon>
        <taxon>Pseudomonadota</taxon>
        <taxon>Betaproteobacteria</taxon>
        <taxon>Burkholderiales</taxon>
        <taxon>Burkholderiaceae</taxon>
        <taxon>Burkholderia</taxon>
        <taxon>Burkholderia cepacia complex</taxon>
    </lineage>
</organism>
<dbReference type="EMBL" id="CP007782">
    <property type="protein sequence ID" value="AIO30881.1"/>
    <property type="molecule type" value="Genomic_DNA"/>
</dbReference>
<sequence>MRNPALPVAPALHARAYALPGGLGARGWCLVPGDLRQAASIAGSFGAGPMFRCRLTARYAPGLSLNVVCGNGYAAVRQCAASHVDAVSRLLVRDADNDTEHRVHAFDEGIGWQ</sequence>
<reference evidence="1 2" key="1">
    <citation type="submission" date="2014-05" db="EMBL/GenBank/DDBJ databases">
        <authorList>
            <person name="Bishop-Lilly K.A."/>
            <person name="Broomall S.M."/>
            <person name="Chain P.S."/>
            <person name="Chertkov O."/>
            <person name="Coyne S.R."/>
            <person name="Daligault H.E."/>
            <person name="Davenport K.W."/>
            <person name="Erkkila T."/>
            <person name="Frey K.G."/>
            <person name="Gibbons H.S."/>
            <person name="Gu W."/>
            <person name="Jaissle J."/>
            <person name="Johnson S.L."/>
            <person name="Koroleva G.I."/>
            <person name="Ladner J.T."/>
            <person name="Lo C.-C."/>
            <person name="Minogue T.D."/>
            <person name="Munk C."/>
            <person name="Palacios G.F."/>
            <person name="Redden C.L."/>
            <person name="Rosenzweig C.N."/>
            <person name="Scholz M.B."/>
            <person name="Teshima H."/>
            <person name="Xu Y."/>
        </authorList>
    </citation>
    <scope>NUCLEOTIDE SEQUENCE [LARGE SCALE GENOMIC DNA]</scope>
    <source>
        <strain evidence="1 2">DDS 22E-1</strain>
    </source>
</reference>
<name>A0AAN0RNH0_9BURK</name>
<evidence type="ECO:0000313" key="1">
    <source>
        <dbReference type="EMBL" id="AIO30881.1"/>
    </source>
</evidence>
<keyword evidence="2" id="KW-1185">Reference proteome</keyword>
<evidence type="ECO:0000313" key="2">
    <source>
        <dbReference type="Proteomes" id="UP000029413"/>
    </source>
</evidence>
<dbReference type="AlphaFoldDB" id="A0AAN0RNH0"/>
<protein>
    <submittedName>
        <fullName evidence="1">Uncharacterized protein</fullName>
    </submittedName>
</protein>
<dbReference type="KEGG" id="bcen:DM39_6705"/>
<proteinExistence type="predicted"/>
<accession>A0AAN0RNH0</accession>
<dbReference type="Proteomes" id="UP000029413">
    <property type="component" value="Chromosome 3"/>
</dbReference>